<dbReference type="AlphaFoldDB" id="A0A399EFI1"/>
<dbReference type="EMBL" id="QWKZ01000115">
    <property type="protein sequence ID" value="RIH82303.1"/>
    <property type="molecule type" value="Genomic_DNA"/>
</dbReference>
<dbReference type="RefSeq" id="WP_119361056.1">
    <property type="nucleotide sequence ID" value="NZ_QWKZ01000115.1"/>
</dbReference>
<evidence type="ECO:0000313" key="2">
    <source>
        <dbReference type="EMBL" id="RIH82303.1"/>
    </source>
</evidence>
<organism evidence="2 3">
    <name type="scientific">Meiothermus luteus</name>
    <dbReference type="NCBI Taxonomy" id="2026184"/>
    <lineage>
        <taxon>Bacteria</taxon>
        <taxon>Thermotogati</taxon>
        <taxon>Deinococcota</taxon>
        <taxon>Deinococci</taxon>
        <taxon>Thermales</taxon>
        <taxon>Thermaceae</taxon>
        <taxon>Meiothermus</taxon>
    </lineage>
</organism>
<comment type="caution">
    <text evidence="2">The sequence shown here is derived from an EMBL/GenBank/DDBJ whole genome shotgun (WGS) entry which is preliminary data.</text>
</comment>
<dbReference type="Proteomes" id="UP000265800">
    <property type="component" value="Unassembled WGS sequence"/>
</dbReference>
<evidence type="ECO:0000313" key="3">
    <source>
        <dbReference type="Proteomes" id="UP000265800"/>
    </source>
</evidence>
<name>A0A399EFI1_9DEIN</name>
<dbReference type="OrthoDB" id="27343at2"/>
<proteinExistence type="predicted"/>
<accession>A0A399EFI1</accession>
<feature type="region of interest" description="Disordered" evidence="1">
    <location>
        <begin position="53"/>
        <end position="73"/>
    </location>
</feature>
<sequence length="103" mass="10843">MFTRGLLLVVLALMGLGPGLFWSPKSPGEGGLSQGFSPAPLPQPLLEAKAKPVPQGLGVPTASGQALAPAQPAPSPFWRPVAWTARWPQRLYLVYGRLQTDGG</sequence>
<gene>
    <name evidence="2" type="ORF">Mlute_02539</name>
</gene>
<protein>
    <submittedName>
        <fullName evidence="2">Uncharacterized protein</fullName>
    </submittedName>
</protein>
<reference evidence="2 3" key="1">
    <citation type="submission" date="2018-08" db="EMBL/GenBank/DDBJ databases">
        <title>Meiothermus luteus KCTC 52599 genome sequencing project.</title>
        <authorList>
            <person name="Da Costa M.S."/>
            <person name="Albuquerque L."/>
            <person name="Raposo P."/>
            <person name="Froufe H.J.C."/>
            <person name="Barroso C.S."/>
            <person name="Egas C."/>
        </authorList>
    </citation>
    <scope>NUCLEOTIDE SEQUENCE [LARGE SCALE GENOMIC DNA]</scope>
    <source>
        <strain evidence="2 3">KCTC 52599</strain>
    </source>
</reference>
<keyword evidence="3" id="KW-1185">Reference proteome</keyword>
<evidence type="ECO:0000256" key="1">
    <source>
        <dbReference type="SAM" id="MobiDB-lite"/>
    </source>
</evidence>